<dbReference type="OrthoDB" id="5418203at2759"/>
<evidence type="ECO:0000313" key="3">
    <source>
        <dbReference type="Proteomes" id="UP000696280"/>
    </source>
</evidence>
<feature type="compositionally biased region" description="Basic and acidic residues" evidence="1">
    <location>
        <begin position="246"/>
        <end position="265"/>
    </location>
</feature>
<feature type="compositionally biased region" description="Basic and acidic residues" evidence="1">
    <location>
        <begin position="196"/>
        <end position="211"/>
    </location>
</feature>
<evidence type="ECO:0000256" key="1">
    <source>
        <dbReference type="SAM" id="MobiDB-lite"/>
    </source>
</evidence>
<feature type="region of interest" description="Disordered" evidence="1">
    <location>
        <begin position="246"/>
        <end position="271"/>
    </location>
</feature>
<keyword evidence="3" id="KW-1185">Reference proteome</keyword>
<protein>
    <submittedName>
        <fullName evidence="2">Uncharacterized protein</fullName>
    </submittedName>
</protein>
<name>A0A9N9L8I2_9HELO</name>
<dbReference type="AlphaFoldDB" id="A0A9N9L8I2"/>
<dbReference type="EMBL" id="CAJVRL010000086">
    <property type="protein sequence ID" value="CAG8958917.1"/>
    <property type="molecule type" value="Genomic_DNA"/>
</dbReference>
<sequence>MLLFGKIETSANDRLILRNTRTQVMQVKGRIQTQQKVPTQTSSSSISLHIYTVYNLSKERVVNDEESNNNHSNYHRNLLLYIMAEPKGPSPQNSQTPQKPETPTNHASLHATALESSLARLSLSTQSSKATASKKKQSQPADSWEDEANNSSGEESSQPPQPADFPDAPPPTPASPTAFKNQMFTNPYGYSADGSSDARTERLRRPEKTDAVAKRMIAGALGVKAPKKTEEQKAYDRAIKEKEIKRRNAEKEEKKREEEMAEKAKAAIWED</sequence>
<dbReference type="Proteomes" id="UP000696280">
    <property type="component" value="Unassembled WGS sequence"/>
</dbReference>
<feature type="region of interest" description="Disordered" evidence="1">
    <location>
        <begin position="85"/>
        <end position="107"/>
    </location>
</feature>
<accession>A0A9N9L8I2</accession>
<organism evidence="2 3">
    <name type="scientific">Hymenoscyphus fraxineus</name>
    <dbReference type="NCBI Taxonomy" id="746836"/>
    <lineage>
        <taxon>Eukaryota</taxon>
        <taxon>Fungi</taxon>
        <taxon>Dikarya</taxon>
        <taxon>Ascomycota</taxon>
        <taxon>Pezizomycotina</taxon>
        <taxon>Leotiomycetes</taxon>
        <taxon>Helotiales</taxon>
        <taxon>Helotiaceae</taxon>
        <taxon>Hymenoscyphus</taxon>
    </lineage>
</organism>
<comment type="caution">
    <text evidence="2">The sequence shown here is derived from an EMBL/GenBank/DDBJ whole genome shotgun (WGS) entry which is preliminary data.</text>
</comment>
<gene>
    <name evidence="2" type="ORF">HYFRA_00012914</name>
</gene>
<feature type="compositionally biased region" description="Pro residues" evidence="1">
    <location>
        <begin position="159"/>
        <end position="174"/>
    </location>
</feature>
<feature type="compositionally biased region" description="Low complexity" evidence="1">
    <location>
        <begin position="121"/>
        <end position="131"/>
    </location>
</feature>
<reference evidence="2" key="1">
    <citation type="submission" date="2021-07" db="EMBL/GenBank/DDBJ databases">
        <authorList>
            <person name="Durling M."/>
        </authorList>
    </citation>
    <scope>NUCLEOTIDE SEQUENCE</scope>
</reference>
<evidence type="ECO:0000313" key="2">
    <source>
        <dbReference type="EMBL" id="CAG8958917.1"/>
    </source>
</evidence>
<proteinExistence type="predicted"/>
<feature type="region of interest" description="Disordered" evidence="1">
    <location>
        <begin position="121"/>
        <end position="211"/>
    </location>
</feature>
<feature type="compositionally biased region" description="Polar residues" evidence="1">
    <location>
        <begin position="90"/>
        <end position="107"/>
    </location>
</feature>